<keyword evidence="3" id="KW-1185">Reference proteome</keyword>
<feature type="region of interest" description="Disordered" evidence="1">
    <location>
        <begin position="1"/>
        <end position="57"/>
    </location>
</feature>
<evidence type="ECO:0000313" key="3">
    <source>
        <dbReference type="Proteomes" id="UP000613177"/>
    </source>
</evidence>
<feature type="compositionally biased region" description="Basic and acidic residues" evidence="1">
    <location>
        <begin position="1"/>
        <end position="15"/>
    </location>
</feature>
<dbReference type="AlphaFoldDB" id="A0A8H7VYB1"/>
<sequence length="100" mass="11538">MPYRSDPDMSNDRAHHISAPISPNYPGFGNSTSDSFFDDYPPPPAYQPQLNHNPTMNAQQKTNLNHFNQMNEFYHPTPPPQTVIIYRQPTRSKDACCWGW</sequence>
<accession>A0A8H7VYB1</accession>
<protein>
    <submittedName>
        <fullName evidence="2">Uncharacterized protein</fullName>
    </submittedName>
</protein>
<proteinExistence type="predicted"/>
<dbReference type="Proteomes" id="UP000613177">
    <property type="component" value="Unassembled WGS sequence"/>
</dbReference>
<organism evidence="2 3">
    <name type="scientific">Thamnidium elegans</name>
    <dbReference type="NCBI Taxonomy" id="101142"/>
    <lineage>
        <taxon>Eukaryota</taxon>
        <taxon>Fungi</taxon>
        <taxon>Fungi incertae sedis</taxon>
        <taxon>Mucoromycota</taxon>
        <taxon>Mucoromycotina</taxon>
        <taxon>Mucoromycetes</taxon>
        <taxon>Mucorales</taxon>
        <taxon>Mucorineae</taxon>
        <taxon>Mucoraceae</taxon>
        <taxon>Thamnidium</taxon>
    </lineage>
</organism>
<evidence type="ECO:0000313" key="2">
    <source>
        <dbReference type="EMBL" id="KAG2235882.1"/>
    </source>
</evidence>
<comment type="caution">
    <text evidence="2">The sequence shown here is derived from an EMBL/GenBank/DDBJ whole genome shotgun (WGS) entry which is preliminary data.</text>
</comment>
<evidence type="ECO:0000256" key="1">
    <source>
        <dbReference type="SAM" id="MobiDB-lite"/>
    </source>
</evidence>
<name>A0A8H7VYB1_9FUNG</name>
<reference evidence="2" key="1">
    <citation type="submission" date="2021-01" db="EMBL/GenBank/DDBJ databases">
        <title>Metabolic potential, ecology and presence of endohyphal bacteria is reflected in genomic diversity of Mucoromycotina.</title>
        <authorList>
            <person name="Muszewska A."/>
            <person name="Okrasinska A."/>
            <person name="Steczkiewicz K."/>
            <person name="Drgas O."/>
            <person name="Orlowska M."/>
            <person name="Perlinska-Lenart U."/>
            <person name="Aleksandrzak-Piekarczyk T."/>
            <person name="Szatraj K."/>
            <person name="Zielenkiewicz U."/>
            <person name="Pilsyk S."/>
            <person name="Malc E."/>
            <person name="Mieczkowski P."/>
            <person name="Kruszewska J.S."/>
            <person name="Biernat P."/>
            <person name="Pawlowska J."/>
        </authorList>
    </citation>
    <scope>NUCLEOTIDE SEQUENCE</scope>
    <source>
        <strain evidence="2">WA0000018081</strain>
    </source>
</reference>
<gene>
    <name evidence="2" type="ORF">INT48_008185</name>
</gene>
<dbReference type="EMBL" id="JAEPRE010000025">
    <property type="protein sequence ID" value="KAG2235882.1"/>
    <property type="molecule type" value="Genomic_DNA"/>
</dbReference>